<proteinExistence type="predicted"/>
<evidence type="ECO:0000256" key="1">
    <source>
        <dbReference type="PROSITE-ProRule" id="PRU00339"/>
    </source>
</evidence>
<evidence type="ECO:0000313" key="3">
    <source>
        <dbReference type="Proteomes" id="UP000695022"/>
    </source>
</evidence>
<dbReference type="InterPro" id="IPR019734">
    <property type="entry name" value="TPR_rpt"/>
</dbReference>
<gene>
    <name evidence="4" type="primary">LOC106809922</name>
</gene>
<accession>A0ABM1E8Y1</accession>
<name>A0ABM1E8Y1_PRICU</name>
<keyword evidence="3" id="KW-1185">Reference proteome</keyword>
<dbReference type="SUPFAM" id="SSF48452">
    <property type="entry name" value="TPR-like"/>
    <property type="match status" value="2"/>
</dbReference>
<feature type="repeat" description="TPR" evidence="1">
    <location>
        <begin position="87"/>
        <end position="120"/>
    </location>
</feature>
<dbReference type="RefSeq" id="XP_014668652.1">
    <property type="nucleotide sequence ID" value="XM_014813166.1"/>
</dbReference>
<dbReference type="Proteomes" id="UP000695022">
    <property type="component" value="Unplaced"/>
</dbReference>
<feature type="compositionally biased region" description="Acidic residues" evidence="2">
    <location>
        <begin position="395"/>
        <end position="410"/>
    </location>
</feature>
<dbReference type="CDD" id="cd24142">
    <property type="entry name" value="ACL4-like"/>
    <property type="match status" value="1"/>
</dbReference>
<feature type="compositionally biased region" description="Acidic residues" evidence="2">
    <location>
        <begin position="364"/>
        <end position="387"/>
    </location>
</feature>
<reference evidence="4" key="1">
    <citation type="submission" date="2025-08" db="UniProtKB">
        <authorList>
            <consortium name="RefSeq"/>
        </authorList>
    </citation>
    <scope>IDENTIFICATION</scope>
</reference>
<dbReference type="Pfam" id="PF14559">
    <property type="entry name" value="TPR_19"/>
    <property type="match status" value="1"/>
</dbReference>
<feature type="region of interest" description="Disordered" evidence="2">
    <location>
        <begin position="1"/>
        <end position="45"/>
    </location>
</feature>
<dbReference type="PANTHER" id="PTHR28654">
    <property type="entry name" value="AXIN INTERACTOR, DORSALIZATION-ASSOCIATED PROTEIN"/>
    <property type="match status" value="1"/>
</dbReference>
<protein>
    <submittedName>
        <fullName evidence="4">Probable assembly chaperone of rpl4 isoform X1</fullName>
    </submittedName>
</protein>
<dbReference type="PROSITE" id="PS50005">
    <property type="entry name" value="TPR"/>
    <property type="match status" value="1"/>
</dbReference>
<dbReference type="InterPro" id="IPR011990">
    <property type="entry name" value="TPR-like_helical_dom_sf"/>
</dbReference>
<evidence type="ECO:0000313" key="4">
    <source>
        <dbReference type="RefSeq" id="XP_014668652.1"/>
    </source>
</evidence>
<dbReference type="Gene3D" id="1.25.40.10">
    <property type="entry name" value="Tetratricopeptide repeat domain"/>
    <property type="match status" value="2"/>
</dbReference>
<evidence type="ECO:0000256" key="2">
    <source>
        <dbReference type="SAM" id="MobiDB-lite"/>
    </source>
</evidence>
<sequence length="410" mass="45567">MGKLTKRKDKKKPKRGHKKGPALPIDDEEQEHDVHDAKKSAKARKKSASKFGVDSLLQKAQECIDRFDNDVAKKFCDRALAIEPDNVNVLETTASLLLETGQVEQAVKCLQKAVKLNPNAGHTKYLSLGQVLEGEEALKSYQKAVELLLMAREATTTAEVAASASSSAACSVASSLARDISSVYCSIAELYMTDCCFADDAEHKCKDYIEKAIEIDPTSPEAYQLKASYFITIGCTQDARTSMEESLSLWLPAMKHLQEGKLAETDKIDPVEVCPLSIQNRISAAQLLIELEKYDKASEVLDLLLDEDEDIVMAWYLLAWLNYLKGEDYHGNARFYLIKTKKVASKVGFDDEQVLAHVEELMTELEPEDDDGNHGDDDNDDDDDDAVDVSTAKDEEIETDSEEDGEDMEH</sequence>
<keyword evidence="1" id="KW-0802">TPR repeat</keyword>
<dbReference type="Pfam" id="PF13432">
    <property type="entry name" value="TPR_16"/>
    <property type="match status" value="1"/>
</dbReference>
<dbReference type="GeneID" id="106809922"/>
<dbReference type="SMART" id="SM00028">
    <property type="entry name" value="TPR"/>
    <property type="match status" value="3"/>
</dbReference>
<feature type="compositionally biased region" description="Basic residues" evidence="2">
    <location>
        <begin position="1"/>
        <end position="20"/>
    </location>
</feature>
<dbReference type="PANTHER" id="PTHR28654:SF1">
    <property type="entry name" value="AXIN INTERACTOR, DORSALIZATION-ASSOCIATED PROTEIN"/>
    <property type="match status" value="1"/>
</dbReference>
<feature type="region of interest" description="Disordered" evidence="2">
    <location>
        <begin position="364"/>
        <end position="410"/>
    </location>
</feature>
<organism evidence="3 4">
    <name type="scientific">Priapulus caudatus</name>
    <name type="common">Priapulid worm</name>
    <dbReference type="NCBI Taxonomy" id="37621"/>
    <lineage>
        <taxon>Eukaryota</taxon>
        <taxon>Metazoa</taxon>
        <taxon>Ecdysozoa</taxon>
        <taxon>Scalidophora</taxon>
        <taxon>Priapulida</taxon>
        <taxon>Priapulimorpha</taxon>
        <taxon>Priapulimorphida</taxon>
        <taxon>Priapulidae</taxon>
        <taxon>Priapulus</taxon>
    </lineage>
</organism>